<organism evidence="1 2">
    <name type="scientific">Chytriomyces confervae</name>
    <dbReference type="NCBI Taxonomy" id="246404"/>
    <lineage>
        <taxon>Eukaryota</taxon>
        <taxon>Fungi</taxon>
        <taxon>Fungi incertae sedis</taxon>
        <taxon>Chytridiomycota</taxon>
        <taxon>Chytridiomycota incertae sedis</taxon>
        <taxon>Chytridiomycetes</taxon>
        <taxon>Chytridiales</taxon>
        <taxon>Chytriomycetaceae</taxon>
        <taxon>Chytriomyces</taxon>
    </lineage>
</organism>
<evidence type="ECO:0000313" key="1">
    <source>
        <dbReference type="EMBL" id="TPX70264.1"/>
    </source>
</evidence>
<evidence type="ECO:0000313" key="2">
    <source>
        <dbReference type="Proteomes" id="UP000320333"/>
    </source>
</evidence>
<proteinExistence type="predicted"/>
<name>A0A507F2A4_9FUNG</name>
<dbReference type="EMBL" id="QEAP01000292">
    <property type="protein sequence ID" value="TPX70264.1"/>
    <property type="molecule type" value="Genomic_DNA"/>
</dbReference>
<keyword evidence="2" id="KW-1185">Reference proteome</keyword>
<protein>
    <submittedName>
        <fullName evidence="1">Uncharacterized protein</fullName>
    </submittedName>
</protein>
<sequence>MSFKISIAQAGMCLAALLTTTLLALDMCLLSLKMDPRDRDNAHSVCADPYLFTDGSLSQPTGHWSPNPNSYRTRNHCREAWNMDHVAALAKANETGRLPHFLANKTVLLFGDSFERNLVTQLCDFSGVAVMGAALNGTFKTSNFSLGDSRICAIKAGHDTFAAISIFHYGLMGTFEHRPIPGAHWDQGFSPLETNERIAWIPRFLAAVAARAFPELCSSHSVDCIQAHSNDSIASNGTDSSAATAARFFPIPDIVLAQSGIWDLSRIVEDGGSVDEEHFDAFAQEWEPRFRAQVMDPLMNLFSVNATQPSRLNAWNAARNSTLSNASTFKATRFYTRTIPEPTFKSPFASKYKSHPIESMNGIIRKCAFCSRNKTSFTDEGELKSLVSKGTLDGFGILDWDALISRRRHEVHADKHHPNLFGNLAFWQMLLSRLYIMENNTKHQAHVE</sequence>
<accession>A0A507F2A4</accession>
<dbReference type="AlphaFoldDB" id="A0A507F2A4"/>
<dbReference type="OrthoDB" id="2112097at2759"/>
<gene>
    <name evidence="1" type="ORF">CcCBS67573_g06612</name>
</gene>
<dbReference type="Proteomes" id="UP000320333">
    <property type="component" value="Unassembled WGS sequence"/>
</dbReference>
<comment type="caution">
    <text evidence="1">The sequence shown here is derived from an EMBL/GenBank/DDBJ whole genome shotgun (WGS) entry which is preliminary data.</text>
</comment>
<reference evidence="1 2" key="1">
    <citation type="journal article" date="2019" name="Sci. Rep.">
        <title>Comparative genomics of chytrid fungi reveal insights into the obligate biotrophic and pathogenic lifestyle of Synchytrium endobioticum.</title>
        <authorList>
            <person name="van de Vossenberg B.T.L.H."/>
            <person name="Warris S."/>
            <person name="Nguyen H.D.T."/>
            <person name="van Gent-Pelzer M.P.E."/>
            <person name="Joly D.L."/>
            <person name="van de Geest H.C."/>
            <person name="Bonants P.J.M."/>
            <person name="Smith D.S."/>
            <person name="Levesque C.A."/>
            <person name="van der Lee T.A.J."/>
        </authorList>
    </citation>
    <scope>NUCLEOTIDE SEQUENCE [LARGE SCALE GENOMIC DNA]</scope>
    <source>
        <strain evidence="1 2">CBS 675.73</strain>
    </source>
</reference>